<name>A0ABW8J3K0_9GAMM</name>
<dbReference type="Pfam" id="PF05930">
    <property type="entry name" value="Phage_AlpA"/>
    <property type="match status" value="1"/>
</dbReference>
<dbReference type="PANTHER" id="PTHR36154">
    <property type="entry name" value="DNA-BINDING TRANSCRIPTIONAL ACTIVATOR ALPA"/>
    <property type="match status" value="1"/>
</dbReference>
<dbReference type="InterPro" id="IPR052931">
    <property type="entry name" value="Prophage_regulatory_activator"/>
</dbReference>
<proteinExistence type="predicted"/>
<dbReference type="InterPro" id="IPR010260">
    <property type="entry name" value="AlpA"/>
</dbReference>
<evidence type="ECO:0000313" key="2">
    <source>
        <dbReference type="Proteomes" id="UP001620339"/>
    </source>
</evidence>
<dbReference type="Proteomes" id="UP001620339">
    <property type="component" value="Unassembled WGS sequence"/>
</dbReference>
<dbReference type="Gene3D" id="1.10.238.160">
    <property type="match status" value="1"/>
</dbReference>
<keyword evidence="2" id="KW-1185">Reference proteome</keyword>
<accession>A0ABW8J3K0</accession>
<protein>
    <submittedName>
        <fullName evidence="1">AlpA family transcriptional regulator</fullName>
    </submittedName>
</protein>
<gene>
    <name evidence="1" type="ORF">ISP25_07295</name>
</gene>
<reference evidence="1 2" key="1">
    <citation type="submission" date="2020-10" db="EMBL/GenBank/DDBJ databases">
        <title>Phylogeny of dyella-like bacteria.</title>
        <authorList>
            <person name="Fu J."/>
        </authorList>
    </citation>
    <scope>NUCLEOTIDE SEQUENCE [LARGE SCALE GENOMIC DNA]</scope>
    <source>
        <strain evidence="1 2">KACC 19113</strain>
    </source>
</reference>
<evidence type="ECO:0000313" key="1">
    <source>
        <dbReference type="EMBL" id="MFK2876867.1"/>
    </source>
</evidence>
<organism evidence="1 2">
    <name type="scientific">Rhodanobacter hydrolyticus</name>
    <dbReference type="NCBI Taxonomy" id="2250595"/>
    <lineage>
        <taxon>Bacteria</taxon>
        <taxon>Pseudomonadati</taxon>
        <taxon>Pseudomonadota</taxon>
        <taxon>Gammaproteobacteria</taxon>
        <taxon>Lysobacterales</taxon>
        <taxon>Rhodanobacteraceae</taxon>
        <taxon>Rhodanobacter</taxon>
    </lineage>
</organism>
<comment type="caution">
    <text evidence="1">The sequence shown here is derived from an EMBL/GenBank/DDBJ whole genome shotgun (WGS) entry which is preliminary data.</text>
</comment>
<sequence length="82" mass="9003">MQPKPSTTHPIPTEIKPARFLRLPEVCSTTGLSRTQIYRLAQAKQFPAPIKLSEKASAWIEGEVAQWCADRIAASRGEKAAA</sequence>
<dbReference type="RefSeq" id="WP_404612832.1">
    <property type="nucleotide sequence ID" value="NZ_JADIKK010000008.1"/>
</dbReference>
<dbReference type="EMBL" id="JADIKK010000008">
    <property type="protein sequence ID" value="MFK2876867.1"/>
    <property type="molecule type" value="Genomic_DNA"/>
</dbReference>
<dbReference type="PANTHER" id="PTHR36154:SF1">
    <property type="entry name" value="DNA-BINDING TRANSCRIPTIONAL ACTIVATOR ALPA"/>
    <property type="match status" value="1"/>
</dbReference>